<proteinExistence type="predicted"/>
<dbReference type="GO" id="GO:0003677">
    <property type="term" value="F:DNA binding"/>
    <property type="evidence" value="ECO:0007669"/>
    <property type="project" value="InterPro"/>
</dbReference>
<dbReference type="OrthoDB" id="40845at2157"/>
<evidence type="ECO:0000256" key="1">
    <source>
        <dbReference type="ARBA" id="ARBA00023172"/>
    </source>
</evidence>
<reference evidence="4" key="1">
    <citation type="journal article" date="2016" name="Syst. Appl. Microbiol.">
        <title>Thermococcus piezophilus sp. nov., a novel hyperthermophilic and piezophilic archaeon with a broad pressure range for growth, isolated from a deepest hydrothermal vent at the Mid-Cayman Rise.</title>
        <authorList>
            <person name="Dalmasso C."/>
            <person name="Oger P."/>
            <person name="Selva G."/>
            <person name="Courtine D."/>
            <person name="L'Haridon S."/>
            <person name="Garlaschelli A."/>
            <person name="Roussel E."/>
            <person name="Miyazaki J."/>
            <person name="Reveillaud J."/>
            <person name="Jebbar M."/>
            <person name="Takai K."/>
            <person name="Maignien L."/>
            <person name="Alain K."/>
        </authorList>
    </citation>
    <scope>NUCLEOTIDE SEQUENCE [LARGE SCALE GENOMIC DNA]</scope>
    <source>
        <strain evidence="4">CDGS</strain>
    </source>
</reference>
<dbReference type="KEGG" id="tpie:A7C91_01750"/>
<dbReference type="InterPro" id="IPR013762">
    <property type="entry name" value="Integrase-like_cat_sf"/>
</dbReference>
<dbReference type="AlphaFoldDB" id="A0A172WF54"/>
<protein>
    <recommendedName>
        <fullName evidence="2">Integrase SSV1 C-terminal domain-containing protein</fullName>
    </recommendedName>
</protein>
<dbReference type="GO" id="GO:0006310">
    <property type="term" value="P:DNA recombination"/>
    <property type="evidence" value="ECO:0007669"/>
    <property type="project" value="UniProtKB-KW"/>
</dbReference>
<dbReference type="InterPro" id="IPR011010">
    <property type="entry name" value="DNA_brk_join_enz"/>
</dbReference>
<dbReference type="GO" id="GO:0015074">
    <property type="term" value="P:DNA integration"/>
    <property type="evidence" value="ECO:0007669"/>
    <property type="project" value="InterPro"/>
</dbReference>
<dbReference type="GeneID" id="28494878"/>
<dbReference type="SUPFAM" id="SSF56349">
    <property type="entry name" value="DNA breaking-rejoining enzymes"/>
    <property type="match status" value="1"/>
</dbReference>
<keyword evidence="1" id="KW-0233">DNA recombination</keyword>
<keyword evidence="4" id="KW-1185">Reference proteome</keyword>
<name>A0A172WF54_9EURY</name>
<dbReference type="RefSeq" id="WP_068664367.1">
    <property type="nucleotide sequence ID" value="NZ_CP015520.1"/>
</dbReference>
<dbReference type="InterPro" id="IPR031857">
    <property type="entry name" value="Integrase_SSV1_C"/>
</dbReference>
<dbReference type="EMBL" id="CP015520">
    <property type="protein sequence ID" value="ANF22052.1"/>
    <property type="molecule type" value="Genomic_DNA"/>
</dbReference>
<evidence type="ECO:0000313" key="4">
    <source>
        <dbReference type="Proteomes" id="UP000076969"/>
    </source>
</evidence>
<dbReference type="Pfam" id="PF16795">
    <property type="entry name" value="Phage_integr_3"/>
    <property type="match status" value="1"/>
</dbReference>
<gene>
    <name evidence="3" type="ORF">A7C91_01750</name>
</gene>
<evidence type="ECO:0000313" key="3">
    <source>
        <dbReference type="EMBL" id="ANF22052.1"/>
    </source>
</evidence>
<organism evidence="3 4">
    <name type="scientific">Thermococcus piezophilus</name>
    <dbReference type="NCBI Taxonomy" id="1712654"/>
    <lineage>
        <taxon>Archaea</taxon>
        <taxon>Methanobacteriati</taxon>
        <taxon>Methanobacteriota</taxon>
        <taxon>Thermococci</taxon>
        <taxon>Thermococcales</taxon>
        <taxon>Thermococcaceae</taxon>
        <taxon>Thermococcus</taxon>
    </lineage>
</organism>
<accession>A0A172WF54</accession>
<sequence>MVRWPGFEPGSRLGRPVEFNELWVRYKGQFAEALVAEVAESTAKDYLSALDRFFGAHRISTTEELRRAYIANGQKRNYGKALRKFFGFLYDHDVISGELYMKLKRIIKIKEAKVRKLHILPEEIREGYEYFKKYGRPEEVLLYKLLVLSGARLKHLVELLLNNYTPEKLTVLKDKGIAKYALFYHEGTKSMFYVYMPAELANELFRSDYSYDMAKKYLRYGRLNASHIRTWFSDYLVELKVQPAVINYIQGRVPKKVLDADYSLLERHADREYAEIVDKLKAVLEGSE</sequence>
<dbReference type="Gene3D" id="1.10.443.10">
    <property type="entry name" value="Intergrase catalytic core"/>
    <property type="match status" value="1"/>
</dbReference>
<dbReference type="Proteomes" id="UP000076969">
    <property type="component" value="Chromosome"/>
</dbReference>
<feature type="domain" description="Integrase SSV1 C-terminal" evidence="2">
    <location>
        <begin position="121"/>
        <end position="279"/>
    </location>
</feature>
<evidence type="ECO:0000259" key="2">
    <source>
        <dbReference type="Pfam" id="PF16795"/>
    </source>
</evidence>